<sequence>MVGLRKFQVTKGDDVVEMRTSTVDMILVDWGSTPDVSYTLDSTSSDSESTISSTSSSSSSTFSATTTTSVAVRRERRRLLPRLLRLLAFLDEMFGWSSSSVFSSLLLSLASFRLIRM</sequence>
<comment type="caution">
    <text evidence="3">The sequence shown here is derived from an EMBL/GenBank/DDBJ whole genome shotgun (WGS) entry which is preliminary data.</text>
</comment>
<name>A0A6A5GBD3_CAERE</name>
<dbReference type="RefSeq" id="XP_053581383.1">
    <property type="nucleotide sequence ID" value="XM_053732470.1"/>
</dbReference>
<keyword evidence="2" id="KW-0472">Membrane</keyword>
<feature type="transmembrane region" description="Helical" evidence="2">
    <location>
        <begin position="93"/>
        <end position="115"/>
    </location>
</feature>
<evidence type="ECO:0000313" key="3">
    <source>
        <dbReference type="EMBL" id="KAF1751719.1"/>
    </source>
</evidence>
<dbReference type="GeneID" id="78776652"/>
<reference evidence="3 4" key="1">
    <citation type="submission" date="2019-12" db="EMBL/GenBank/DDBJ databases">
        <title>Chromosome-level assembly of the Caenorhabditis remanei genome.</title>
        <authorList>
            <person name="Teterina A.A."/>
            <person name="Willis J.H."/>
            <person name="Phillips P.C."/>
        </authorList>
    </citation>
    <scope>NUCLEOTIDE SEQUENCE [LARGE SCALE GENOMIC DNA]</scope>
    <source>
        <strain evidence="3 4">PX506</strain>
        <tissue evidence="3">Whole organism</tissue>
    </source>
</reference>
<keyword evidence="2" id="KW-0812">Transmembrane</keyword>
<dbReference type="Proteomes" id="UP000483820">
    <property type="component" value="Chromosome V"/>
</dbReference>
<protein>
    <submittedName>
        <fullName evidence="3">Uncharacterized protein</fullName>
    </submittedName>
</protein>
<feature type="compositionally biased region" description="Low complexity" evidence="1">
    <location>
        <begin position="41"/>
        <end position="69"/>
    </location>
</feature>
<dbReference type="EMBL" id="WUAV01000005">
    <property type="protein sequence ID" value="KAF1751719.1"/>
    <property type="molecule type" value="Genomic_DNA"/>
</dbReference>
<dbReference type="KEGG" id="crq:GCK72_018273"/>
<keyword evidence="2" id="KW-1133">Transmembrane helix</keyword>
<evidence type="ECO:0000313" key="4">
    <source>
        <dbReference type="Proteomes" id="UP000483820"/>
    </source>
</evidence>
<feature type="region of interest" description="Disordered" evidence="1">
    <location>
        <begin position="41"/>
        <end position="70"/>
    </location>
</feature>
<gene>
    <name evidence="3" type="ORF">GCK72_018273</name>
</gene>
<accession>A0A6A5GBD3</accession>
<dbReference type="CTD" id="78776652"/>
<dbReference type="AlphaFoldDB" id="A0A6A5GBD3"/>
<evidence type="ECO:0000256" key="2">
    <source>
        <dbReference type="SAM" id="Phobius"/>
    </source>
</evidence>
<proteinExistence type="predicted"/>
<evidence type="ECO:0000256" key="1">
    <source>
        <dbReference type="SAM" id="MobiDB-lite"/>
    </source>
</evidence>
<organism evidence="3 4">
    <name type="scientific">Caenorhabditis remanei</name>
    <name type="common">Caenorhabditis vulgaris</name>
    <dbReference type="NCBI Taxonomy" id="31234"/>
    <lineage>
        <taxon>Eukaryota</taxon>
        <taxon>Metazoa</taxon>
        <taxon>Ecdysozoa</taxon>
        <taxon>Nematoda</taxon>
        <taxon>Chromadorea</taxon>
        <taxon>Rhabditida</taxon>
        <taxon>Rhabditina</taxon>
        <taxon>Rhabditomorpha</taxon>
        <taxon>Rhabditoidea</taxon>
        <taxon>Rhabditidae</taxon>
        <taxon>Peloderinae</taxon>
        <taxon>Caenorhabditis</taxon>
    </lineage>
</organism>